<feature type="domain" description="CCHC-type" evidence="3">
    <location>
        <begin position="229"/>
        <end position="242"/>
    </location>
</feature>
<dbReference type="PANTHER" id="PTHR31286:SF173">
    <property type="entry name" value="DUF4283 DOMAIN-CONTAINING PROTEIN"/>
    <property type="match status" value="1"/>
</dbReference>
<evidence type="ECO:0000313" key="4">
    <source>
        <dbReference type="EMBL" id="MBA0819069.1"/>
    </source>
</evidence>
<keyword evidence="5" id="KW-1185">Reference proteome</keyword>
<feature type="region of interest" description="Disordered" evidence="2">
    <location>
        <begin position="452"/>
        <end position="473"/>
    </location>
</feature>
<dbReference type="PROSITE" id="PS50158">
    <property type="entry name" value="ZF_CCHC"/>
    <property type="match status" value="1"/>
</dbReference>
<dbReference type="OrthoDB" id="990603at2759"/>
<dbReference type="Proteomes" id="UP000593560">
    <property type="component" value="Unassembled WGS sequence"/>
</dbReference>
<name>A0A7J9IAB2_9ROSI</name>
<proteinExistence type="predicted"/>
<dbReference type="EMBL" id="JABFAD010327655">
    <property type="protein sequence ID" value="MBA0819069.1"/>
    <property type="molecule type" value="Genomic_DNA"/>
</dbReference>
<keyword evidence="1" id="KW-0862">Zinc</keyword>
<dbReference type="GO" id="GO:0003676">
    <property type="term" value="F:nucleic acid binding"/>
    <property type="evidence" value="ECO:0007669"/>
    <property type="project" value="InterPro"/>
</dbReference>
<reference evidence="4 5" key="1">
    <citation type="journal article" date="2019" name="Genome Biol. Evol.">
        <title>Insights into the evolution of the New World diploid cottons (Gossypium, subgenus Houzingenia) based on genome sequencing.</title>
        <authorList>
            <person name="Grover C.E."/>
            <person name="Arick M.A. 2nd"/>
            <person name="Thrash A."/>
            <person name="Conover J.L."/>
            <person name="Sanders W.S."/>
            <person name="Peterson D.G."/>
            <person name="Frelichowski J.E."/>
            <person name="Scheffler J.A."/>
            <person name="Scheffler B.E."/>
            <person name="Wendel J.F."/>
        </authorList>
    </citation>
    <scope>NUCLEOTIDE SEQUENCE [LARGE SCALE GENOMIC DNA]</scope>
    <source>
        <strain evidence="4">0</strain>
        <tissue evidence="4">Leaf</tissue>
    </source>
</reference>
<gene>
    <name evidence="4" type="ORF">Gohar_003660</name>
</gene>
<keyword evidence="1" id="KW-0863">Zinc-finger</keyword>
<protein>
    <recommendedName>
        <fullName evidence="3">CCHC-type domain-containing protein</fullName>
    </recommendedName>
</protein>
<keyword evidence="1" id="KW-0479">Metal-binding</keyword>
<evidence type="ECO:0000313" key="5">
    <source>
        <dbReference type="Proteomes" id="UP000593560"/>
    </source>
</evidence>
<dbReference type="PANTHER" id="PTHR31286">
    <property type="entry name" value="GLYCINE-RICH CELL WALL STRUCTURAL PROTEIN 1.8-LIKE"/>
    <property type="match status" value="1"/>
</dbReference>
<sequence length="473" mass="53702">MSISLCENVDPGKSIVEKLIPKKVRFRDKEEEKSNDMMIKLSSDQPTSWRDMLVGHSSKGGFNGLEVIDILEGDIQRTVVNGNKIYSIWRPSTPIHMMDIENGYFLVKFQNKLDCEKALSEGPWTIFGQYLTVQPWTMTFDPTQAYPSIMMAWIRFPALPSYLYNRKIITEIGELVGKVVKLDMNTNSRTRGQFARMVVYVNLEKPLVSQILINGRSQKLEYEYLSIICFHCGRYGHMENICNFRIPDSTVEVNIDSSMAAPKNKKLNIEGLEKKDENYGPWMIVERKSRRNLGTTCRNYLKIKRGKRKKQHASVAPSNCSRSLVAEVVPNDVIDEEILHVEGESSAYRSTLTLKGFNRGEVVVDVGSLDSDKHLAVVFIKSKDALSTNSSLVLVGFSELGKGNKFKGRISKQNKILHGSNVRFKNASSQRVSLKKFMKQLAERISAISKDNFDSGNSTRDDEQKEGFNSPWQ</sequence>
<evidence type="ECO:0000259" key="3">
    <source>
        <dbReference type="PROSITE" id="PS50158"/>
    </source>
</evidence>
<evidence type="ECO:0000256" key="2">
    <source>
        <dbReference type="SAM" id="MobiDB-lite"/>
    </source>
</evidence>
<dbReference type="GO" id="GO:0008270">
    <property type="term" value="F:zinc ion binding"/>
    <property type="evidence" value="ECO:0007669"/>
    <property type="project" value="UniProtKB-KW"/>
</dbReference>
<dbReference type="InterPro" id="IPR040256">
    <property type="entry name" value="At4g02000-like"/>
</dbReference>
<accession>A0A7J9IAB2</accession>
<dbReference type="Pfam" id="PF14111">
    <property type="entry name" value="DUF4283"/>
    <property type="match status" value="1"/>
</dbReference>
<dbReference type="AlphaFoldDB" id="A0A7J9IAB2"/>
<organism evidence="4 5">
    <name type="scientific">Gossypium harknessii</name>
    <dbReference type="NCBI Taxonomy" id="34285"/>
    <lineage>
        <taxon>Eukaryota</taxon>
        <taxon>Viridiplantae</taxon>
        <taxon>Streptophyta</taxon>
        <taxon>Embryophyta</taxon>
        <taxon>Tracheophyta</taxon>
        <taxon>Spermatophyta</taxon>
        <taxon>Magnoliopsida</taxon>
        <taxon>eudicotyledons</taxon>
        <taxon>Gunneridae</taxon>
        <taxon>Pentapetalae</taxon>
        <taxon>rosids</taxon>
        <taxon>malvids</taxon>
        <taxon>Malvales</taxon>
        <taxon>Malvaceae</taxon>
        <taxon>Malvoideae</taxon>
        <taxon>Gossypium</taxon>
    </lineage>
</organism>
<dbReference type="InterPro" id="IPR001878">
    <property type="entry name" value="Znf_CCHC"/>
</dbReference>
<evidence type="ECO:0000256" key="1">
    <source>
        <dbReference type="PROSITE-ProRule" id="PRU00047"/>
    </source>
</evidence>
<comment type="caution">
    <text evidence="4">The sequence shown here is derived from an EMBL/GenBank/DDBJ whole genome shotgun (WGS) entry which is preliminary data.</text>
</comment>
<dbReference type="InterPro" id="IPR025558">
    <property type="entry name" value="DUF4283"/>
</dbReference>